<dbReference type="HOGENOM" id="CLU_2708332_0_0_1"/>
<dbReference type="InterPro" id="IPR042529">
    <property type="entry name" value="IF_2B-like_C"/>
</dbReference>
<dbReference type="Pfam" id="PF01008">
    <property type="entry name" value="IF-2B"/>
    <property type="match status" value="1"/>
</dbReference>
<dbReference type="Proteomes" id="UP000011750">
    <property type="component" value="Unassembled WGS sequence"/>
</dbReference>
<proteinExistence type="inferred from homology"/>
<dbReference type="InterPro" id="IPR037171">
    <property type="entry name" value="NagB/RpiA_transferase-like"/>
</dbReference>
<keyword evidence="6" id="KW-1185">Reference proteome</keyword>
<dbReference type="InterPro" id="IPR051501">
    <property type="entry name" value="eIF2B_alpha/beta/delta"/>
</dbReference>
<dbReference type="STRING" id="51351.M4FJ89"/>
<dbReference type="AlphaFoldDB" id="M4FJ89"/>
<dbReference type="SUPFAM" id="SSF100950">
    <property type="entry name" value="NagB/RpiA/CoA transferase-like"/>
    <property type="match status" value="1"/>
</dbReference>
<dbReference type="GO" id="GO:0003743">
    <property type="term" value="F:translation initiation factor activity"/>
    <property type="evidence" value="ECO:0007669"/>
    <property type="project" value="UniProtKB-KW"/>
</dbReference>
<sequence>MLRLRVTRLYPLDQKDMAPALRPIEFGVKIPAKVEVEMSARDYTPPQYLTLLFTDLGVLSPSVVSDELIQLYL</sequence>
<dbReference type="PANTHER" id="PTHR45860">
    <property type="entry name" value="TRANSLATION INITIATION FACTOR EIF-2B SUBUNIT ALPHA"/>
    <property type="match status" value="1"/>
</dbReference>
<evidence type="ECO:0000256" key="4">
    <source>
        <dbReference type="RuleBase" id="RU003814"/>
    </source>
</evidence>
<evidence type="ECO:0000313" key="6">
    <source>
        <dbReference type="Proteomes" id="UP000011750"/>
    </source>
</evidence>
<dbReference type="Gene3D" id="3.40.50.10470">
    <property type="entry name" value="Translation initiation factor eif-2b, domain 2"/>
    <property type="match status" value="1"/>
</dbReference>
<reference evidence="6" key="2">
    <citation type="journal article" date="2018" name="Hortic Res">
        <title>Improved Brassica rapa reference genome by single-molecule sequencing and chromosome conformation capture technologies.</title>
        <authorList>
            <person name="Zhang L."/>
            <person name="Cai X."/>
            <person name="Wu J."/>
            <person name="Liu M."/>
            <person name="Grob S."/>
            <person name="Cheng F."/>
            <person name="Liang J."/>
            <person name="Cai C."/>
            <person name="Liu Z."/>
            <person name="Liu B."/>
            <person name="Wang F."/>
            <person name="Li S."/>
            <person name="Liu F."/>
            <person name="Li X."/>
            <person name="Cheng L."/>
            <person name="Yang W."/>
            <person name="Li M.H."/>
            <person name="Grossniklaus U."/>
            <person name="Zheng H."/>
            <person name="Wang X."/>
        </authorList>
    </citation>
    <scope>NUCLEOTIDE SEQUENCE [LARGE SCALE GENOMIC DNA]</scope>
    <source>
        <strain evidence="6">cv. Chiifu-401-42</strain>
    </source>
</reference>
<evidence type="ECO:0000256" key="3">
    <source>
        <dbReference type="ARBA" id="ARBA00022917"/>
    </source>
</evidence>
<dbReference type="Gramene" id="Bra041170.1">
    <property type="protein sequence ID" value="Bra041170.1-P"/>
    <property type="gene ID" value="Bra041170"/>
</dbReference>
<evidence type="ECO:0000256" key="1">
    <source>
        <dbReference type="ARBA" id="ARBA00007251"/>
    </source>
</evidence>
<reference evidence="6" key="1">
    <citation type="journal article" date="2011" name="Nat. Genet.">
        <title>The genome of the mesopolyploid crop species Brassica rapa.</title>
        <authorList>
            <consortium name="Brassica rapa Genome Sequencing Project Consortium"/>
            <person name="Wang X."/>
            <person name="Wang H."/>
            <person name="Wang J."/>
            <person name="Sun R."/>
            <person name="Wu J."/>
            <person name="Liu S."/>
            <person name="Bai Y."/>
            <person name="Mun J.H."/>
            <person name="Bancroft I."/>
            <person name="Cheng F."/>
            <person name="Huang S."/>
            <person name="Li X."/>
            <person name="Hua W."/>
            <person name="Wang J."/>
            <person name="Wang X."/>
            <person name="Freeling M."/>
            <person name="Pires J.C."/>
            <person name="Paterson A.H."/>
            <person name="Chalhoub B."/>
            <person name="Wang B."/>
            <person name="Hayward A."/>
            <person name="Sharpe A.G."/>
            <person name="Park B.S."/>
            <person name="Weisshaar B."/>
            <person name="Liu B."/>
            <person name="Li B."/>
            <person name="Liu B."/>
            <person name="Tong C."/>
            <person name="Song C."/>
            <person name="Duran C."/>
            <person name="Peng C."/>
            <person name="Geng C."/>
            <person name="Koh C."/>
            <person name="Lin C."/>
            <person name="Edwards D."/>
            <person name="Mu D."/>
            <person name="Shen D."/>
            <person name="Soumpourou E."/>
            <person name="Li F."/>
            <person name="Fraser F."/>
            <person name="Conant G."/>
            <person name="Lassalle G."/>
            <person name="King G.J."/>
            <person name="Bonnema G."/>
            <person name="Tang H."/>
            <person name="Wang H."/>
            <person name="Belcram H."/>
            <person name="Zhou H."/>
            <person name="Hirakawa H."/>
            <person name="Abe H."/>
            <person name="Guo H."/>
            <person name="Wang H."/>
            <person name="Jin H."/>
            <person name="Parkin I.A."/>
            <person name="Batley J."/>
            <person name="Kim J.S."/>
            <person name="Just J."/>
            <person name="Li J."/>
            <person name="Xu J."/>
            <person name="Deng J."/>
            <person name="Kim J.A."/>
            <person name="Li J."/>
            <person name="Yu J."/>
            <person name="Meng J."/>
            <person name="Wang J."/>
            <person name="Min J."/>
            <person name="Poulain J."/>
            <person name="Wang J."/>
            <person name="Hatakeyama K."/>
            <person name="Wu K."/>
            <person name="Wang L."/>
            <person name="Fang L."/>
            <person name="Trick M."/>
            <person name="Links M.G."/>
            <person name="Zhao M."/>
            <person name="Jin M."/>
            <person name="Ramchiary N."/>
            <person name="Drou N."/>
            <person name="Berkman P.J."/>
            <person name="Cai Q."/>
            <person name="Huang Q."/>
            <person name="Li R."/>
            <person name="Tabata S."/>
            <person name="Cheng S."/>
            <person name="Zhang S."/>
            <person name="Zhang S."/>
            <person name="Huang S."/>
            <person name="Sato S."/>
            <person name="Sun S."/>
            <person name="Kwon S.J."/>
            <person name="Choi S.R."/>
            <person name="Lee T.H."/>
            <person name="Fan W."/>
            <person name="Zhao X."/>
            <person name="Tan X."/>
            <person name="Xu X."/>
            <person name="Wang Y."/>
            <person name="Qiu Y."/>
            <person name="Yin Y."/>
            <person name="Li Y."/>
            <person name="Du Y."/>
            <person name="Liao Y."/>
            <person name="Lim Y."/>
            <person name="Narusaka Y."/>
            <person name="Wang Y."/>
            <person name="Wang Z."/>
            <person name="Li Z."/>
            <person name="Wang Z."/>
            <person name="Xiong Z."/>
            <person name="Zhang Z."/>
        </authorList>
    </citation>
    <scope>NUCLEOTIDE SEQUENCE [LARGE SCALE GENOMIC DNA]</scope>
    <source>
        <strain evidence="6">cv. Chiifu-401-42</strain>
    </source>
</reference>
<name>M4FJ89_BRACM</name>
<accession>M4FJ89</accession>
<dbReference type="EnsemblPlants" id="Bra041170.1">
    <property type="protein sequence ID" value="Bra041170.1-P"/>
    <property type="gene ID" value="Bra041170"/>
</dbReference>
<dbReference type="eggNOG" id="KOG1466">
    <property type="taxonomic scope" value="Eukaryota"/>
</dbReference>
<keyword evidence="2" id="KW-0396">Initiation factor</keyword>
<dbReference type="InterPro" id="IPR000649">
    <property type="entry name" value="IF-2B-related"/>
</dbReference>
<protein>
    <submittedName>
        <fullName evidence="5">Uncharacterized protein</fullName>
    </submittedName>
</protein>
<comment type="similarity">
    <text evidence="1 4">Belongs to the eIF-2B alpha/beta/delta subunits family.</text>
</comment>
<reference evidence="5" key="3">
    <citation type="submission" date="2023-03" db="UniProtKB">
        <authorList>
            <consortium name="EnsemblPlants"/>
        </authorList>
    </citation>
    <scope>IDENTIFICATION</scope>
    <source>
        <strain evidence="5">cv. Chiifu-401-42</strain>
    </source>
</reference>
<keyword evidence="3" id="KW-0648">Protein biosynthesis</keyword>
<dbReference type="InParanoid" id="M4FJ89"/>
<evidence type="ECO:0000256" key="2">
    <source>
        <dbReference type="ARBA" id="ARBA00022540"/>
    </source>
</evidence>
<evidence type="ECO:0000313" key="5">
    <source>
        <dbReference type="EnsemblPlants" id="Bra041170.1-P"/>
    </source>
</evidence>
<organism evidence="5 6">
    <name type="scientific">Brassica campestris</name>
    <name type="common">Field mustard</name>
    <dbReference type="NCBI Taxonomy" id="3711"/>
    <lineage>
        <taxon>Eukaryota</taxon>
        <taxon>Viridiplantae</taxon>
        <taxon>Streptophyta</taxon>
        <taxon>Embryophyta</taxon>
        <taxon>Tracheophyta</taxon>
        <taxon>Spermatophyta</taxon>
        <taxon>Magnoliopsida</taxon>
        <taxon>eudicotyledons</taxon>
        <taxon>Gunneridae</taxon>
        <taxon>Pentapetalae</taxon>
        <taxon>rosids</taxon>
        <taxon>malvids</taxon>
        <taxon>Brassicales</taxon>
        <taxon>Brassicaceae</taxon>
        <taxon>Brassiceae</taxon>
        <taxon>Brassica</taxon>
    </lineage>
</organism>
<dbReference type="PANTHER" id="PTHR45860:SF3">
    <property type="entry name" value="EIF-2B GDP-GTP EXCHANGE FACTOR SUBUNIT ALPHA"/>
    <property type="match status" value="1"/>
</dbReference>